<evidence type="ECO:0000256" key="1">
    <source>
        <dbReference type="SAM" id="SignalP"/>
    </source>
</evidence>
<accession>A0A2A2SCR7</accession>
<evidence type="ECO:0000313" key="3">
    <source>
        <dbReference type="Proteomes" id="UP000218151"/>
    </source>
</evidence>
<sequence length="97" mass="10429">MRAACFAAVMIAAAPAAAQDDFWMNRFNDAAQAQQDLARTTMLNSTMRRSAQRRGAGPAVTSRQAAACAQKTRFHAEHGAGNSKVQRLYSLCRGVGL</sequence>
<organism evidence="2 3">
    <name type="scientific">Sphingomonas lenta</name>
    <dbReference type="NCBI Taxonomy" id="1141887"/>
    <lineage>
        <taxon>Bacteria</taxon>
        <taxon>Pseudomonadati</taxon>
        <taxon>Pseudomonadota</taxon>
        <taxon>Alphaproteobacteria</taxon>
        <taxon>Sphingomonadales</taxon>
        <taxon>Sphingomonadaceae</taxon>
        <taxon>Sphingomonas</taxon>
    </lineage>
</organism>
<keyword evidence="1" id="KW-0732">Signal</keyword>
<dbReference type="Proteomes" id="UP000218151">
    <property type="component" value="Unassembled WGS sequence"/>
</dbReference>
<gene>
    <name evidence="2" type="ORF">CKY28_12960</name>
</gene>
<feature type="chain" id="PRO_5012855960" description="UrcA family protein" evidence="1">
    <location>
        <begin position="19"/>
        <end position="97"/>
    </location>
</feature>
<keyword evidence="3" id="KW-1185">Reference proteome</keyword>
<feature type="signal peptide" evidence="1">
    <location>
        <begin position="1"/>
        <end position="18"/>
    </location>
</feature>
<proteinExistence type="predicted"/>
<comment type="caution">
    <text evidence="2">The sequence shown here is derived from an EMBL/GenBank/DDBJ whole genome shotgun (WGS) entry which is preliminary data.</text>
</comment>
<reference evidence="3" key="1">
    <citation type="submission" date="2017-09" db="EMBL/GenBank/DDBJ databases">
        <authorList>
            <person name="Feng G."/>
            <person name="Zhu H."/>
        </authorList>
    </citation>
    <scope>NUCLEOTIDE SEQUENCE [LARGE SCALE GENOMIC DNA]</scope>
    <source>
        <strain evidence="3">1PNM-20</strain>
    </source>
</reference>
<evidence type="ECO:0008006" key="4">
    <source>
        <dbReference type="Google" id="ProtNLM"/>
    </source>
</evidence>
<dbReference type="EMBL" id="NSLI01000004">
    <property type="protein sequence ID" value="PAX06972.1"/>
    <property type="molecule type" value="Genomic_DNA"/>
</dbReference>
<protein>
    <recommendedName>
        <fullName evidence="4">UrcA family protein</fullName>
    </recommendedName>
</protein>
<dbReference type="OrthoDB" id="7589828at2"/>
<dbReference type="AlphaFoldDB" id="A0A2A2SCR7"/>
<evidence type="ECO:0000313" key="2">
    <source>
        <dbReference type="EMBL" id="PAX06972.1"/>
    </source>
</evidence>
<name>A0A2A2SCR7_9SPHN</name>